<dbReference type="Pfam" id="PF12698">
    <property type="entry name" value="ABC2_membrane_3"/>
    <property type="match status" value="1"/>
</dbReference>
<keyword evidence="2 5" id="KW-0812">Transmembrane</keyword>
<evidence type="ECO:0000313" key="7">
    <source>
        <dbReference type="EMBL" id="QQV77505.1"/>
    </source>
</evidence>
<evidence type="ECO:0000256" key="5">
    <source>
        <dbReference type="SAM" id="Phobius"/>
    </source>
</evidence>
<comment type="subcellular location">
    <subcellularLocation>
        <location evidence="1">Membrane</location>
        <topology evidence="1">Multi-pass membrane protein</topology>
    </subcellularLocation>
</comment>
<evidence type="ECO:0000256" key="1">
    <source>
        <dbReference type="ARBA" id="ARBA00004141"/>
    </source>
</evidence>
<dbReference type="AlphaFoldDB" id="A0A974NV84"/>
<feature type="transmembrane region" description="Helical" evidence="5">
    <location>
        <begin position="31"/>
        <end position="55"/>
    </location>
</feature>
<dbReference type="EMBL" id="CP061035">
    <property type="protein sequence ID" value="QQV77505.1"/>
    <property type="molecule type" value="Genomic_DNA"/>
</dbReference>
<dbReference type="GO" id="GO:0016020">
    <property type="term" value="C:membrane"/>
    <property type="evidence" value="ECO:0007669"/>
    <property type="project" value="UniProtKB-SubCell"/>
</dbReference>
<dbReference type="RefSeq" id="WP_202094019.1">
    <property type="nucleotide sequence ID" value="NZ_CP061035.1"/>
</dbReference>
<sequence>MTSTGNTRRLIRQTLTIARRDFIATVFTPTFLIFLFAPLIMGSFGAIGGLGAATVASGSDSKTRIVAIVPAGEAATMKAADKRLRQIFRGRDERPPELVTQAPDADPAARARAELQAKDYDVAAVLYGPLKTPTILYGAQGYRTADYLAELAEQTVRADITGGAAPLSRATKTSVVRAKASIGGKNQAAFFTVFGIFFLTLLLAGQAVGTMAEERSNKVIEVLAAAVPLESVFLGKLLGMFGVAVLFVAFWGTLVSQVTTLMPAGMAAGLANIGPAIGMPAFTLLFFAYFTMAYLLLGAVFLSVGAQASTMREIQMLSLPITIVQVAMFGLASVAASRPGTPVATFAEWFPFSSPFAMAARAANRPEIWPHLLALAWQMIWVGITITLGARAFRRGVLQSGSGKMNLLSLFRRRATA</sequence>
<dbReference type="Proteomes" id="UP000595894">
    <property type="component" value="Chromosome"/>
</dbReference>
<keyword evidence="8" id="KW-1185">Reference proteome</keyword>
<dbReference type="GO" id="GO:0140359">
    <property type="term" value="F:ABC-type transporter activity"/>
    <property type="evidence" value="ECO:0007669"/>
    <property type="project" value="InterPro"/>
</dbReference>
<evidence type="ECO:0000256" key="3">
    <source>
        <dbReference type="ARBA" id="ARBA00022989"/>
    </source>
</evidence>
<dbReference type="KEGG" id="sari:H5J25_01395"/>
<feature type="transmembrane region" description="Helical" evidence="5">
    <location>
        <begin position="232"/>
        <end position="251"/>
    </location>
</feature>
<evidence type="ECO:0000259" key="6">
    <source>
        <dbReference type="Pfam" id="PF12698"/>
    </source>
</evidence>
<accession>A0A974NV84</accession>
<keyword evidence="4 5" id="KW-0472">Membrane</keyword>
<organism evidence="7 8">
    <name type="scientific">Sphingomonas aliaeris</name>
    <dbReference type="NCBI Taxonomy" id="2759526"/>
    <lineage>
        <taxon>Bacteria</taxon>
        <taxon>Pseudomonadati</taxon>
        <taxon>Pseudomonadota</taxon>
        <taxon>Alphaproteobacteria</taxon>
        <taxon>Sphingomonadales</taxon>
        <taxon>Sphingomonadaceae</taxon>
        <taxon>Sphingomonas</taxon>
    </lineage>
</organism>
<feature type="transmembrane region" description="Helical" evidence="5">
    <location>
        <begin position="188"/>
        <end position="212"/>
    </location>
</feature>
<dbReference type="InterPro" id="IPR013525">
    <property type="entry name" value="ABC2_TM"/>
</dbReference>
<reference evidence="8" key="1">
    <citation type="submission" date="2020-09" db="EMBL/GenBank/DDBJ databases">
        <title>Sphingomonas sp., a new species isolated from pork steak.</title>
        <authorList>
            <person name="Heidler von Heilborn D."/>
        </authorList>
    </citation>
    <scope>NUCLEOTIDE SEQUENCE [LARGE SCALE GENOMIC DNA]</scope>
</reference>
<proteinExistence type="predicted"/>
<evidence type="ECO:0000256" key="2">
    <source>
        <dbReference type="ARBA" id="ARBA00022692"/>
    </source>
</evidence>
<evidence type="ECO:0000313" key="8">
    <source>
        <dbReference type="Proteomes" id="UP000595894"/>
    </source>
</evidence>
<keyword evidence="3 5" id="KW-1133">Transmembrane helix</keyword>
<evidence type="ECO:0000256" key="4">
    <source>
        <dbReference type="ARBA" id="ARBA00023136"/>
    </source>
</evidence>
<gene>
    <name evidence="7" type="ORF">H5J25_01395</name>
</gene>
<name>A0A974NV84_9SPHN</name>
<protein>
    <submittedName>
        <fullName evidence="7">ABC transporter permease</fullName>
    </submittedName>
</protein>
<feature type="transmembrane region" description="Helical" evidence="5">
    <location>
        <begin position="368"/>
        <end position="390"/>
    </location>
</feature>
<feature type="transmembrane region" description="Helical" evidence="5">
    <location>
        <begin position="316"/>
        <end position="336"/>
    </location>
</feature>
<feature type="domain" description="ABC-2 type transporter transmembrane" evidence="6">
    <location>
        <begin position="31"/>
        <end position="381"/>
    </location>
</feature>
<feature type="transmembrane region" description="Helical" evidence="5">
    <location>
        <begin position="284"/>
        <end position="304"/>
    </location>
</feature>